<feature type="domain" description="Integral membrane bound transporter" evidence="6">
    <location>
        <begin position="205"/>
        <end position="329"/>
    </location>
</feature>
<feature type="transmembrane region" description="Helical" evidence="5">
    <location>
        <begin position="240"/>
        <end position="259"/>
    </location>
</feature>
<dbReference type="InterPro" id="IPR049453">
    <property type="entry name" value="Memb_transporter_dom"/>
</dbReference>
<evidence type="ECO:0000256" key="5">
    <source>
        <dbReference type="SAM" id="Phobius"/>
    </source>
</evidence>
<keyword evidence="4 5" id="KW-0472">Membrane</keyword>
<accession>R2XTL7</accession>
<organism evidence="7 9">
    <name type="scientific">Enterococcus gilvus ATCC BAA-350</name>
    <dbReference type="NCBI Taxonomy" id="1158614"/>
    <lineage>
        <taxon>Bacteria</taxon>
        <taxon>Bacillati</taxon>
        <taxon>Bacillota</taxon>
        <taxon>Bacilli</taxon>
        <taxon>Lactobacillales</taxon>
        <taxon>Enterococcaceae</taxon>
        <taxon>Enterococcus</taxon>
    </lineage>
</organism>
<evidence type="ECO:0000256" key="3">
    <source>
        <dbReference type="ARBA" id="ARBA00022989"/>
    </source>
</evidence>
<evidence type="ECO:0000256" key="4">
    <source>
        <dbReference type="ARBA" id="ARBA00023136"/>
    </source>
</evidence>
<dbReference type="AlphaFoldDB" id="R2XTL7"/>
<reference evidence="8 10" key="2">
    <citation type="submission" date="2013-03" db="EMBL/GenBank/DDBJ databases">
        <title>The Genome Sequence of Enterococcus gilvus ATCC BAA-350 (PacBio/Illumina hybrid assembly).</title>
        <authorList>
            <consortium name="The Broad Institute Genomics Platform"/>
            <consortium name="The Broad Institute Genome Sequencing Center for Infectious Disease"/>
            <person name="Earl A."/>
            <person name="Russ C."/>
            <person name="Gilmore M."/>
            <person name="Surin D."/>
            <person name="Walker B."/>
            <person name="Young S."/>
            <person name="Zeng Q."/>
            <person name="Gargeya S."/>
            <person name="Fitzgerald M."/>
            <person name="Haas B."/>
            <person name="Abouelleil A."/>
            <person name="Allen A.W."/>
            <person name="Alvarado L."/>
            <person name="Arachchi H.M."/>
            <person name="Berlin A.M."/>
            <person name="Chapman S.B."/>
            <person name="Gainer-Dewar J."/>
            <person name="Goldberg J."/>
            <person name="Griggs A."/>
            <person name="Gujja S."/>
            <person name="Hansen M."/>
            <person name="Howarth C."/>
            <person name="Imamovic A."/>
            <person name="Ireland A."/>
            <person name="Larimer J."/>
            <person name="McCowan C."/>
            <person name="Murphy C."/>
            <person name="Pearson M."/>
            <person name="Poon T.W."/>
            <person name="Priest M."/>
            <person name="Roberts A."/>
            <person name="Saif S."/>
            <person name="Shea T."/>
            <person name="Sisk P."/>
            <person name="Sykes S."/>
            <person name="Wortman J."/>
            <person name="Nusbaum C."/>
            <person name="Birren B."/>
        </authorList>
    </citation>
    <scope>NUCLEOTIDE SEQUENCE [LARGE SCALE GENOMIC DNA]</scope>
    <source>
        <strain evidence="8 10">ATCC BAA-350</strain>
    </source>
</reference>
<dbReference type="OrthoDB" id="581879at2"/>
<keyword evidence="10" id="KW-1185">Reference proteome</keyword>
<dbReference type="PATRIC" id="fig|1158614.3.peg.363"/>
<feature type="transmembrane region" description="Helical" evidence="5">
    <location>
        <begin position="313"/>
        <end position="334"/>
    </location>
</feature>
<feature type="transmembrane region" description="Helical" evidence="5">
    <location>
        <begin position="140"/>
        <end position="160"/>
    </location>
</feature>
<feature type="transmembrane region" description="Helical" evidence="5">
    <location>
        <begin position="289"/>
        <end position="307"/>
    </location>
</feature>
<dbReference type="GO" id="GO:0016020">
    <property type="term" value="C:membrane"/>
    <property type="evidence" value="ECO:0007669"/>
    <property type="project" value="UniProtKB-SubCell"/>
</dbReference>
<feature type="transmembrane region" description="Helical" evidence="5">
    <location>
        <begin position="20"/>
        <end position="40"/>
    </location>
</feature>
<name>R2XTL7_9ENTE</name>
<gene>
    <name evidence="8" type="ORF">I592_03082</name>
    <name evidence="7" type="ORF">UKC_00366</name>
</gene>
<protein>
    <recommendedName>
        <fullName evidence="6">Integral membrane bound transporter domain-containing protein</fullName>
    </recommendedName>
</protein>
<evidence type="ECO:0000313" key="9">
    <source>
        <dbReference type="Proteomes" id="UP000013750"/>
    </source>
</evidence>
<proteinExistence type="predicted"/>
<dbReference type="RefSeq" id="WP_010778817.1">
    <property type="nucleotide sequence ID" value="NZ_ASWH01000002.1"/>
</dbReference>
<keyword evidence="2 5" id="KW-0812">Transmembrane</keyword>
<feature type="transmembrane region" description="Helical" evidence="5">
    <location>
        <begin position="61"/>
        <end position="84"/>
    </location>
</feature>
<evidence type="ECO:0000313" key="7">
    <source>
        <dbReference type="EMBL" id="EOI58294.1"/>
    </source>
</evidence>
<sequence length="345" mass="39209">MSHFQSLFLFNKSKDTFFRPLGSGLSIAIPILLSFFLKDIQVASLGVMGSFAYLSFQRRSVLYNVQAICVHGILLFLSFSLGLYAASISWAIPLIISVISFTAFILTKMYQIPKPSYSFIIMLFATGITLPETHHVVQTSYYLLFGIVGAIISGLLVCFIERLPLKTSVNPHERLSFKDKYYVTIYEFPDLFIKAINFSTILFLTAYISYLLRDYSGQWILISASSVLAGEYTQKIKERSLHRIIGTILGLMVGFLLIALDFPNFVNLILLIPLNIGVEYFMSRNYAVANVFINPQVLLLVSLVSTTDKYNFVYYRFISLIIGVSLTIVLVLIFDYSLKIFRRDY</sequence>
<evidence type="ECO:0000256" key="1">
    <source>
        <dbReference type="ARBA" id="ARBA00004141"/>
    </source>
</evidence>
<reference evidence="7 9" key="1">
    <citation type="submission" date="2013-02" db="EMBL/GenBank/DDBJ databases">
        <title>The Genome Sequence of Enterococcus gilvus ATCC BAA-350.</title>
        <authorList>
            <consortium name="The Broad Institute Genome Sequencing Platform"/>
            <consortium name="The Broad Institute Genome Sequencing Center for Infectious Disease"/>
            <person name="Earl A.M."/>
            <person name="Gilmore M.S."/>
            <person name="Lebreton F."/>
            <person name="Walker B."/>
            <person name="Young S.K."/>
            <person name="Zeng Q."/>
            <person name="Gargeya S."/>
            <person name="Fitzgerald M."/>
            <person name="Haas B."/>
            <person name="Abouelleil A."/>
            <person name="Alvarado L."/>
            <person name="Arachchi H.M."/>
            <person name="Berlin A.M."/>
            <person name="Chapman S.B."/>
            <person name="Dewar J."/>
            <person name="Goldberg J."/>
            <person name="Griggs A."/>
            <person name="Gujja S."/>
            <person name="Hansen M."/>
            <person name="Howarth C."/>
            <person name="Imamovic A."/>
            <person name="Larimer J."/>
            <person name="McCowan C."/>
            <person name="Murphy C."/>
            <person name="Neiman D."/>
            <person name="Pearson M."/>
            <person name="Priest M."/>
            <person name="Roberts A."/>
            <person name="Saif S."/>
            <person name="Shea T."/>
            <person name="Sisk P."/>
            <person name="Sykes S."/>
            <person name="Wortman J."/>
            <person name="Nusbaum C."/>
            <person name="Birren B."/>
        </authorList>
    </citation>
    <scope>NUCLEOTIDE SEQUENCE [LARGE SCALE GENOMIC DNA]</scope>
    <source>
        <strain evidence="7 9">ATCC BAA-350</strain>
    </source>
</reference>
<evidence type="ECO:0000256" key="2">
    <source>
        <dbReference type="ARBA" id="ARBA00022692"/>
    </source>
</evidence>
<feature type="transmembrane region" description="Helical" evidence="5">
    <location>
        <begin position="191"/>
        <end position="210"/>
    </location>
</feature>
<evidence type="ECO:0000259" key="6">
    <source>
        <dbReference type="Pfam" id="PF13515"/>
    </source>
</evidence>
<comment type="subcellular location">
    <subcellularLocation>
        <location evidence="1">Membrane</location>
        <topology evidence="1">Multi-pass membrane protein</topology>
    </subcellularLocation>
</comment>
<comment type="caution">
    <text evidence="7">The sequence shown here is derived from an EMBL/GenBank/DDBJ whole genome shotgun (WGS) entry which is preliminary data.</text>
</comment>
<keyword evidence="3 5" id="KW-1133">Transmembrane helix</keyword>
<dbReference type="HOGENOM" id="CLU_020865_1_0_9"/>
<evidence type="ECO:0000313" key="10">
    <source>
        <dbReference type="Proteomes" id="UP000014160"/>
    </source>
</evidence>
<dbReference type="Proteomes" id="UP000014160">
    <property type="component" value="Unassembled WGS sequence"/>
</dbReference>
<feature type="transmembrane region" description="Helical" evidence="5">
    <location>
        <begin position="90"/>
        <end position="110"/>
    </location>
</feature>
<dbReference type="Proteomes" id="UP000013750">
    <property type="component" value="Unassembled WGS sequence"/>
</dbReference>
<dbReference type="EMBL" id="ASWH01000002">
    <property type="protein sequence ID" value="EOW78944.1"/>
    <property type="molecule type" value="Genomic_DNA"/>
</dbReference>
<evidence type="ECO:0000313" key="8">
    <source>
        <dbReference type="EMBL" id="EOW78944.1"/>
    </source>
</evidence>
<dbReference type="Pfam" id="PF13515">
    <property type="entry name" value="FUSC_2"/>
    <property type="match status" value="1"/>
</dbReference>
<dbReference type="eggNOG" id="COG1289">
    <property type="taxonomic scope" value="Bacteria"/>
</dbReference>
<dbReference type="EMBL" id="AJDQ01000003">
    <property type="protein sequence ID" value="EOI58294.1"/>
    <property type="molecule type" value="Genomic_DNA"/>
</dbReference>